<keyword evidence="2" id="KW-1133">Transmembrane helix</keyword>
<keyword evidence="2" id="KW-0472">Membrane</keyword>
<keyword evidence="4" id="KW-1185">Reference proteome</keyword>
<gene>
    <name evidence="3" type="ORF">PYS65_17545</name>
</gene>
<proteinExistence type="predicted"/>
<evidence type="ECO:0000256" key="1">
    <source>
        <dbReference type="SAM" id="MobiDB-lite"/>
    </source>
</evidence>
<feature type="compositionally biased region" description="Low complexity" evidence="1">
    <location>
        <begin position="190"/>
        <end position="227"/>
    </location>
</feature>
<evidence type="ECO:0000313" key="4">
    <source>
        <dbReference type="Proteomes" id="UP001216440"/>
    </source>
</evidence>
<evidence type="ECO:0008006" key="5">
    <source>
        <dbReference type="Google" id="ProtNLM"/>
    </source>
</evidence>
<feature type="transmembrane region" description="Helical" evidence="2">
    <location>
        <begin position="121"/>
        <end position="139"/>
    </location>
</feature>
<feature type="region of interest" description="Disordered" evidence="1">
    <location>
        <begin position="33"/>
        <end position="112"/>
    </location>
</feature>
<name>A0ABY8K4J9_9ACTN</name>
<evidence type="ECO:0000313" key="3">
    <source>
        <dbReference type="EMBL" id="WGD41816.1"/>
    </source>
</evidence>
<keyword evidence="2" id="KW-0812">Transmembrane</keyword>
<dbReference type="EMBL" id="CP121682">
    <property type="protein sequence ID" value="WGD41816.1"/>
    <property type="molecule type" value="Genomic_DNA"/>
</dbReference>
<feature type="compositionally biased region" description="Low complexity" evidence="1">
    <location>
        <begin position="37"/>
        <end position="53"/>
    </location>
</feature>
<sequence length="322" mass="31284">MDYCSTCRRHLNGALVCPGCGAYAPDIAPSVMGGRTVPGPSTTTAPPGTEATGGTRGTERVDTGAGTLPDADLASTDAEADAEVDPAAEPASASASAMSAPTGRAARRRQLARWKKTQRRALVATAVALVGGGLTVASMDRGSGDRTQAATAPEVTGMGGVKEPAGPAEQYGDPAPAATPPGTHRPSPDRPAQPASDDAPDPRSTGTASAPGTTSDTRPDGATGAPTTAPPPPRTASGAEAGSGSGSVSGAGSAEGPGAATRPANPPAEASGSGGGNSGDGRNKEPMDRGGSQPAAPDPSTPPPDSPSTPRSELCLLVICLG</sequence>
<reference evidence="3 4" key="1">
    <citation type="submission" date="2023-03" db="EMBL/GenBank/DDBJ databases">
        <authorList>
            <person name="Mo P."/>
        </authorList>
    </citation>
    <scope>NUCLEOTIDE SEQUENCE [LARGE SCALE GENOMIC DNA]</scope>
    <source>
        <strain evidence="3 4">HUAS 5</strain>
    </source>
</reference>
<accession>A0ABY8K4J9</accession>
<feature type="compositionally biased region" description="Pro residues" evidence="1">
    <location>
        <begin position="296"/>
        <end position="307"/>
    </location>
</feature>
<feature type="compositionally biased region" description="Low complexity" evidence="1">
    <location>
        <begin position="87"/>
        <end position="101"/>
    </location>
</feature>
<dbReference type="RefSeq" id="WP_279334889.1">
    <property type="nucleotide sequence ID" value="NZ_CP121682.1"/>
</dbReference>
<feature type="region of interest" description="Disordered" evidence="1">
    <location>
        <begin position="136"/>
        <end position="312"/>
    </location>
</feature>
<protein>
    <recommendedName>
        <fullName evidence="5">Zinc ribbon domain-containing protein</fullName>
    </recommendedName>
</protein>
<organism evidence="3 4">
    <name type="scientific">Streptomyces cathayae</name>
    <dbReference type="NCBI Taxonomy" id="3031124"/>
    <lineage>
        <taxon>Bacteria</taxon>
        <taxon>Bacillati</taxon>
        <taxon>Actinomycetota</taxon>
        <taxon>Actinomycetes</taxon>
        <taxon>Kitasatosporales</taxon>
        <taxon>Streptomycetaceae</taxon>
        <taxon>Streptomyces</taxon>
    </lineage>
</organism>
<evidence type="ECO:0000256" key="2">
    <source>
        <dbReference type="SAM" id="Phobius"/>
    </source>
</evidence>
<dbReference type="Proteomes" id="UP001216440">
    <property type="component" value="Chromosome"/>
</dbReference>
<feature type="compositionally biased region" description="Gly residues" evidence="1">
    <location>
        <begin position="241"/>
        <end position="255"/>
    </location>
</feature>